<dbReference type="PANTHER" id="PTHR42730">
    <property type="entry name" value="2-OXOGLUTARATE SYNTHASE SUBUNIT KORC"/>
    <property type="match status" value="1"/>
</dbReference>
<protein>
    <recommendedName>
        <fullName evidence="2">Pyruvate/ketoisovalerate oxidoreductase catalytic domain-containing protein</fullName>
    </recommendedName>
</protein>
<keyword evidence="1" id="KW-0560">Oxidoreductase</keyword>
<evidence type="ECO:0000313" key="3">
    <source>
        <dbReference type="EMBL" id="TYB82038.1"/>
    </source>
</evidence>
<evidence type="ECO:0000313" key="4">
    <source>
        <dbReference type="Proteomes" id="UP000322080"/>
    </source>
</evidence>
<dbReference type="EMBL" id="VSIY01000004">
    <property type="protein sequence ID" value="TYB82038.1"/>
    <property type="molecule type" value="Genomic_DNA"/>
</dbReference>
<accession>A0A5D0RN23</accession>
<dbReference type="AlphaFoldDB" id="A0A5D0RN23"/>
<reference evidence="3 4" key="1">
    <citation type="submission" date="2019-08" db="EMBL/GenBank/DDBJ databases">
        <title>Identification of a novel species of the genus Boseongicola.</title>
        <authorList>
            <person name="Zhang X.-Q."/>
        </authorList>
    </citation>
    <scope>NUCLEOTIDE SEQUENCE [LARGE SCALE GENOMIC DNA]</scope>
    <source>
        <strain evidence="3 4">HY14</strain>
    </source>
</reference>
<dbReference type="InterPro" id="IPR019752">
    <property type="entry name" value="Pyrv/ketoisovalerate_OxRed_cat"/>
</dbReference>
<dbReference type="Pfam" id="PF01558">
    <property type="entry name" value="POR"/>
    <property type="match status" value="1"/>
</dbReference>
<comment type="caution">
    <text evidence="3">The sequence shown here is derived from an EMBL/GenBank/DDBJ whole genome shotgun (WGS) entry which is preliminary data.</text>
</comment>
<dbReference type="Gene3D" id="3.40.920.10">
    <property type="entry name" value="Pyruvate-ferredoxin oxidoreductase, PFOR, domain III"/>
    <property type="match status" value="1"/>
</dbReference>
<name>A0A5D0RN23_9RHOB</name>
<gene>
    <name evidence="3" type="ORF">FVF75_04710</name>
</gene>
<proteinExistence type="predicted"/>
<dbReference type="PANTHER" id="PTHR42730:SF1">
    <property type="entry name" value="2-OXOGLUTARATE SYNTHASE SUBUNIT KORC"/>
    <property type="match status" value="1"/>
</dbReference>
<dbReference type="GO" id="GO:0016903">
    <property type="term" value="F:oxidoreductase activity, acting on the aldehyde or oxo group of donors"/>
    <property type="evidence" value="ECO:0007669"/>
    <property type="project" value="InterPro"/>
</dbReference>
<sequence>MELDLFVSGIGGQGVQLIGKTIALAALREDRHVMFSGEFGGHMRGGSSVVTVVIGPDPVRALPNLPSAGTAIAMSHSFWEKVGPRLRPGSLILAEETIADALPDTEGHILVRVPALALGTRAGNRLSASMAMMGAFSELTGAIGLQSLEEAMTEQLPPYRKQHAGTNASAIALGAEHIRAEGLSGRHPAPYLAESIPA</sequence>
<dbReference type="SUPFAM" id="SSF53323">
    <property type="entry name" value="Pyruvate-ferredoxin oxidoreductase, PFOR, domain III"/>
    <property type="match status" value="1"/>
</dbReference>
<dbReference type="Proteomes" id="UP000322080">
    <property type="component" value="Unassembled WGS sequence"/>
</dbReference>
<evidence type="ECO:0000259" key="2">
    <source>
        <dbReference type="Pfam" id="PF01558"/>
    </source>
</evidence>
<keyword evidence="4" id="KW-1185">Reference proteome</keyword>
<feature type="domain" description="Pyruvate/ketoisovalerate oxidoreductase catalytic" evidence="2">
    <location>
        <begin position="11"/>
        <end position="175"/>
    </location>
</feature>
<evidence type="ECO:0000256" key="1">
    <source>
        <dbReference type="ARBA" id="ARBA00023002"/>
    </source>
</evidence>
<dbReference type="InterPro" id="IPR052554">
    <property type="entry name" value="2-oxoglutarate_synth_KorC"/>
</dbReference>
<dbReference type="RefSeq" id="WP_148376714.1">
    <property type="nucleotide sequence ID" value="NZ_VSIY01000004.1"/>
</dbReference>
<organism evidence="3 4">
    <name type="scientific">Maritimibacter fusiformis</name>
    <dbReference type="NCBI Taxonomy" id="2603819"/>
    <lineage>
        <taxon>Bacteria</taxon>
        <taxon>Pseudomonadati</taxon>
        <taxon>Pseudomonadota</taxon>
        <taxon>Alphaproteobacteria</taxon>
        <taxon>Rhodobacterales</taxon>
        <taxon>Roseobacteraceae</taxon>
        <taxon>Maritimibacter</taxon>
    </lineage>
</organism>
<dbReference type="InterPro" id="IPR002869">
    <property type="entry name" value="Pyrv_flavodox_OxRed_cen"/>
</dbReference>